<dbReference type="Proteomes" id="UP000677244">
    <property type="component" value="Unassembled WGS sequence"/>
</dbReference>
<evidence type="ECO:0000313" key="1">
    <source>
        <dbReference type="EMBL" id="MBO9203614.1"/>
    </source>
</evidence>
<organism evidence="1 2">
    <name type="scientific">Niastella soli</name>
    <dbReference type="NCBI Taxonomy" id="2821487"/>
    <lineage>
        <taxon>Bacteria</taxon>
        <taxon>Pseudomonadati</taxon>
        <taxon>Bacteroidota</taxon>
        <taxon>Chitinophagia</taxon>
        <taxon>Chitinophagales</taxon>
        <taxon>Chitinophagaceae</taxon>
        <taxon>Niastella</taxon>
    </lineage>
</organism>
<protein>
    <recommendedName>
        <fullName evidence="3">Polyketide cyclase</fullName>
    </recommendedName>
</protein>
<dbReference type="EMBL" id="JAGHKO010000010">
    <property type="protein sequence ID" value="MBO9203614.1"/>
    <property type="molecule type" value="Genomic_DNA"/>
</dbReference>
<evidence type="ECO:0000313" key="2">
    <source>
        <dbReference type="Proteomes" id="UP000677244"/>
    </source>
</evidence>
<keyword evidence="2" id="KW-1185">Reference proteome</keyword>
<sequence>MRIVKLAIISVVVLFLVTYLFSLIIPSQIRISRAMNISVSNDSLRALVTDLRQWKQWNELVNNPALTNQQYAEKSYSSDQLKVTSEPSTGDTLFTAWRQQNARVLASGFTWEGTGDQLVLQWYFDVKLKWYPWEKFSSIVFDKQLGPPMEKSLGNLKKLLEKNP</sequence>
<evidence type="ECO:0008006" key="3">
    <source>
        <dbReference type="Google" id="ProtNLM"/>
    </source>
</evidence>
<accession>A0ABS3Z0A6</accession>
<comment type="caution">
    <text evidence="1">The sequence shown here is derived from an EMBL/GenBank/DDBJ whole genome shotgun (WGS) entry which is preliminary data.</text>
</comment>
<proteinExistence type="predicted"/>
<name>A0ABS3Z0A6_9BACT</name>
<gene>
    <name evidence="1" type="ORF">J7I42_25240</name>
</gene>
<dbReference type="RefSeq" id="WP_209141665.1">
    <property type="nucleotide sequence ID" value="NZ_JAGHKO010000010.1"/>
</dbReference>
<reference evidence="1 2" key="1">
    <citation type="submission" date="2021-03" db="EMBL/GenBank/DDBJ databases">
        <title>Assistant Professor.</title>
        <authorList>
            <person name="Huq M.A."/>
        </authorList>
    </citation>
    <scope>NUCLEOTIDE SEQUENCE [LARGE SCALE GENOMIC DNA]</scope>
    <source>
        <strain evidence="1 2">MAH-29</strain>
    </source>
</reference>